<keyword evidence="9 18" id="KW-0460">Magnesium</keyword>
<keyword evidence="5 18" id="KW-0808">Transferase</keyword>
<dbReference type="InterPro" id="IPR038009">
    <property type="entry name" value="GlmU_C_LbH"/>
</dbReference>
<sequence length="458" mass="48911">MTSSVSPVQGSARSCLAVVLAAGEGTRMKSNKPKVLHEIANRSMLGHVMATVMSAGATEVAVVIGPDREDVATEAHKIIPGARAFVQRERRGTGHAVLSAREALEREPDDIIVVYADTPLVTPDTLAKLREPLANGAAVVGLGFEARNPTGYGRFVMSGDELLHIREHKDASEEERAITLCNGGLMALRGDVALTILDRIETKNAQAEYYLTDAVNIARRLGYRTAAVIVSEQEVHGINDRMQLAMAEHMIQERLRRNVMLSGVTLVAPETVFLSHDTQLGRDVVVEPHVVFGPGVVVEDRTVIHSFSHLERTHIAADARIGPFARLRPGASVGPKAKVGNFVEIKNTDVGAGAKVSHLTYLGDASVGAEVNIGAGTITCNYDGFGKYRTEIGEGAFIGSNSSLVAPITIGKGAFVGSGSVITENVTDDALALGRSRQVVKEEWAGSFREKAKAAKKR</sequence>
<feature type="binding site" evidence="18">
    <location>
        <position position="346"/>
    </location>
    <ligand>
        <name>UDP-N-acetyl-alpha-D-glucosamine</name>
        <dbReference type="ChEBI" id="CHEBI:57705"/>
    </ligand>
</feature>
<feature type="region of interest" description="Linker" evidence="18">
    <location>
        <begin position="242"/>
        <end position="262"/>
    </location>
</feature>
<dbReference type="GO" id="GO:0003977">
    <property type="term" value="F:UDP-N-acetylglucosamine diphosphorylase activity"/>
    <property type="evidence" value="ECO:0007669"/>
    <property type="project" value="UniProtKB-UniRule"/>
</dbReference>
<proteinExistence type="inferred from homology"/>
<dbReference type="GO" id="GO:0009252">
    <property type="term" value="P:peptidoglycan biosynthetic process"/>
    <property type="evidence" value="ECO:0007669"/>
    <property type="project" value="UniProtKB-UniRule"/>
</dbReference>
<dbReference type="InterPro" id="IPR050065">
    <property type="entry name" value="GlmU-like"/>
</dbReference>
<dbReference type="GO" id="GO:0006048">
    <property type="term" value="P:UDP-N-acetylglucosamine biosynthetic process"/>
    <property type="evidence" value="ECO:0007669"/>
    <property type="project" value="UniProtKB-UniPathway"/>
</dbReference>
<comment type="subunit">
    <text evidence="18">Homotrimer.</text>
</comment>
<evidence type="ECO:0000256" key="6">
    <source>
        <dbReference type="ARBA" id="ARBA00022695"/>
    </source>
</evidence>
<evidence type="ECO:0000256" key="2">
    <source>
        <dbReference type="ARBA" id="ARBA00007707"/>
    </source>
</evidence>
<dbReference type="GO" id="GO:0019134">
    <property type="term" value="F:glucosamine-1-phosphate N-acetyltransferase activity"/>
    <property type="evidence" value="ECO:0007669"/>
    <property type="project" value="UniProtKB-UniRule"/>
</dbReference>
<feature type="binding site" evidence="18">
    <location>
        <position position="117"/>
    </location>
    <ligand>
        <name>Mg(2+)</name>
        <dbReference type="ChEBI" id="CHEBI:18420"/>
    </ligand>
</feature>
<evidence type="ECO:0000256" key="4">
    <source>
        <dbReference type="ARBA" id="ARBA00022490"/>
    </source>
</evidence>
<dbReference type="Pfam" id="PF12804">
    <property type="entry name" value="NTP_transf_3"/>
    <property type="match status" value="1"/>
</dbReference>
<evidence type="ECO:0000256" key="8">
    <source>
        <dbReference type="ARBA" id="ARBA00022737"/>
    </source>
</evidence>
<dbReference type="RefSeq" id="WP_114187695.1">
    <property type="nucleotide sequence ID" value="NZ_BJYU01000048.1"/>
</dbReference>
<dbReference type="InterPro" id="IPR001451">
    <property type="entry name" value="Hexapep"/>
</dbReference>
<dbReference type="EC" id="2.7.7.23" evidence="18"/>
<evidence type="ECO:0000256" key="11">
    <source>
        <dbReference type="ARBA" id="ARBA00022984"/>
    </source>
</evidence>
<accession>A0A512BUZ1</accession>
<dbReference type="OrthoDB" id="9775031at2"/>
<feature type="binding site" evidence="18">
    <location>
        <position position="361"/>
    </location>
    <ligand>
        <name>UDP-N-acetyl-alpha-D-glucosamine</name>
        <dbReference type="ChEBI" id="CHEBI:57705"/>
    </ligand>
</feature>
<feature type="binding site" evidence="18">
    <location>
        <begin position="381"/>
        <end position="382"/>
    </location>
    <ligand>
        <name>acetyl-CoA</name>
        <dbReference type="ChEBI" id="CHEBI:57288"/>
    </ligand>
</feature>
<feature type="binding site" evidence="18">
    <location>
        <position position="375"/>
    </location>
    <ligand>
        <name>acetyl-CoA</name>
        <dbReference type="ChEBI" id="CHEBI:57288"/>
    </ligand>
</feature>
<dbReference type="Pfam" id="PF00132">
    <property type="entry name" value="Hexapep"/>
    <property type="match status" value="1"/>
</dbReference>
<evidence type="ECO:0000256" key="3">
    <source>
        <dbReference type="ARBA" id="ARBA00007947"/>
    </source>
</evidence>
<feature type="region of interest" description="N-acetyltransferase" evidence="18">
    <location>
        <begin position="263"/>
        <end position="458"/>
    </location>
</feature>
<dbReference type="Proteomes" id="UP000321085">
    <property type="component" value="Unassembled WGS sequence"/>
</dbReference>
<dbReference type="Gene3D" id="3.90.550.10">
    <property type="entry name" value="Spore Coat Polysaccharide Biosynthesis Protein SpsA, Chain A"/>
    <property type="match status" value="1"/>
</dbReference>
<dbReference type="PANTHER" id="PTHR43584:SF3">
    <property type="entry name" value="BIFUNCTIONAL PROTEIN GLMU"/>
    <property type="match status" value="1"/>
</dbReference>
<comment type="similarity">
    <text evidence="2 18">In the C-terminal section; belongs to the transferase hexapeptide repeat family.</text>
</comment>
<comment type="cofactor">
    <cofactor evidence="18">
        <name>Mg(2+)</name>
        <dbReference type="ChEBI" id="CHEBI:18420"/>
    </cofactor>
    <text evidence="18">Binds 1 Mg(2+) ion per subunit.</text>
</comment>
<evidence type="ECO:0000313" key="20">
    <source>
        <dbReference type="EMBL" id="GEO15796.1"/>
    </source>
</evidence>
<feature type="binding site" evidence="18">
    <location>
        <position position="435"/>
    </location>
    <ligand>
        <name>acetyl-CoA</name>
        <dbReference type="ChEBI" id="CHEBI:57288"/>
    </ligand>
</feature>
<dbReference type="GO" id="GO:0000902">
    <property type="term" value="P:cell morphogenesis"/>
    <property type="evidence" value="ECO:0007669"/>
    <property type="project" value="UniProtKB-UniRule"/>
</dbReference>
<feature type="binding site" evidence="18">
    <location>
        <position position="167"/>
    </location>
    <ligand>
        <name>UDP-N-acetyl-alpha-D-glucosamine</name>
        <dbReference type="ChEBI" id="CHEBI:57705"/>
    </ligand>
</feature>
<name>A0A512BUZ1_9HYPH</name>
<dbReference type="GO" id="GO:0008360">
    <property type="term" value="P:regulation of cell shape"/>
    <property type="evidence" value="ECO:0007669"/>
    <property type="project" value="UniProtKB-KW"/>
</dbReference>
<keyword evidence="14 18" id="KW-0961">Cell wall biogenesis/degradation</keyword>
<dbReference type="HAMAP" id="MF_01631">
    <property type="entry name" value="GlmU"/>
    <property type="match status" value="1"/>
</dbReference>
<dbReference type="Gene3D" id="2.160.10.10">
    <property type="entry name" value="Hexapeptide repeat proteins"/>
    <property type="match status" value="1"/>
</dbReference>
<feature type="binding site" evidence="18">
    <location>
        <position position="328"/>
    </location>
    <ligand>
        <name>UDP-N-acetyl-alpha-D-glucosamine</name>
        <dbReference type="ChEBI" id="CHEBI:57705"/>
    </ligand>
</feature>
<feature type="binding site" evidence="18">
    <location>
        <position position="34"/>
    </location>
    <ligand>
        <name>UDP-N-acetyl-alpha-D-glucosamine</name>
        <dbReference type="ChEBI" id="CHEBI:57705"/>
    </ligand>
</feature>
<comment type="pathway">
    <text evidence="18">Nucleotide-sugar biosynthesis; UDP-N-acetyl-alpha-D-glucosamine biosynthesis; N-acetyl-alpha-D-glucosamine 1-phosphate from alpha-D-glucosamine 6-phosphate (route II): step 2/2.</text>
</comment>
<dbReference type="NCBIfam" id="TIGR01173">
    <property type="entry name" value="glmU"/>
    <property type="match status" value="1"/>
</dbReference>
<dbReference type="InterPro" id="IPR025877">
    <property type="entry name" value="MobA-like_NTP_Trfase"/>
</dbReference>
<dbReference type="UniPathway" id="UPA00973"/>
<gene>
    <name evidence="20" type="primary">glmU_2</name>
    <name evidence="18" type="synonym">glmU</name>
    <name evidence="20" type="ORF">MAE02_34920</name>
</gene>
<dbReference type="PANTHER" id="PTHR43584">
    <property type="entry name" value="NUCLEOTIDYL TRANSFERASE"/>
    <property type="match status" value="1"/>
</dbReference>
<feature type="binding site" evidence="18">
    <location>
        <position position="239"/>
    </location>
    <ligand>
        <name>UDP-N-acetyl-alpha-D-glucosamine</name>
        <dbReference type="ChEBI" id="CHEBI:57705"/>
    </ligand>
</feature>
<dbReference type="CDD" id="cd02540">
    <property type="entry name" value="GT2_GlmU_N_bac"/>
    <property type="match status" value="1"/>
</dbReference>
<dbReference type="GO" id="GO:0009245">
    <property type="term" value="P:lipid A biosynthetic process"/>
    <property type="evidence" value="ECO:0007669"/>
    <property type="project" value="UniProtKB-UniRule"/>
</dbReference>
<dbReference type="InterPro" id="IPR018357">
    <property type="entry name" value="Hexapep_transf_CS"/>
</dbReference>
<feature type="binding site" evidence="18">
    <location>
        <position position="87"/>
    </location>
    <ligand>
        <name>UDP-N-acetyl-alpha-D-glucosamine</name>
        <dbReference type="ChEBI" id="CHEBI:57705"/>
    </ligand>
</feature>
<comment type="caution">
    <text evidence="18">Lacks conserved residue(s) required for the propagation of feature annotation.</text>
</comment>
<protein>
    <recommendedName>
        <fullName evidence="18">Bifunctional protein GlmU</fullName>
    </recommendedName>
    <domain>
        <recommendedName>
            <fullName evidence="18">UDP-N-acetylglucosamine pyrophosphorylase</fullName>
            <ecNumber evidence="18">2.7.7.23</ecNumber>
        </recommendedName>
        <alternativeName>
            <fullName evidence="18">N-acetylglucosamine-1-phosphate uridyltransferase</fullName>
        </alternativeName>
    </domain>
    <domain>
        <recommendedName>
            <fullName evidence="18">Glucosamine-1-phosphate N-acetyltransferase</fullName>
            <ecNumber evidence="18">2.3.1.157</ecNumber>
        </recommendedName>
    </domain>
</protein>
<feature type="binding site" evidence="18">
    <location>
        <position position="372"/>
    </location>
    <ligand>
        <name>UDP-N-acetyl-alpha-D-glucosamine</name>
        <dbReference type="ChEBI" id="CHEBI:57705"/>
    </ligand>
</feature>
<dbReference type="SUPFAM" id="SSF53448">
    <property type="entry name" value="Nucleotide-diphospho-sugar transferases"/>
    <property type="match status" value="1"/>
</dbReference>
<keyword evidence="12 18" id="KW-0511">Multifunctional enzyme</keyword>
<dbReference type="GO" id="GO:0071555">
    <property type="term" value="P:cell wall organization"/>
    <property type="evidence" value="ECO:0007669"/>
    <property type="project" value="UniProtKB-KW"/>
</dbReference>
<keyword evidence="4 18" id="KW-0963">Cytoplasm</keyword>
<keyword evidence="6 18" id="KW-0548">Nucleotidyltransferase</keyword>
<feature type="binding site" evidence="18">
    <location>
        <position position="239"/>
    </location>
    <ligand>
        <name>Mg(2+)</name>
        <dbReference type="ChEBI" id="CHEBI:18420"/>
    </ligand>
</feature>
<feature type="binding site" evidence="18">
    <location>
        <position position="418"/>
    </location>
    <ligand>
        <name>acetyl-CoA</name>
        <dbReference type="ChEBI" id="CHEBI:57288"/>
    </ligand>
</feature>
<comment type="similarity">
    <text evidence="3 18">In the N-terminal section; belongs to the N-acetylglucosamine-1-phosphate uridyltransferase family.</text>
</comment>
<dbReference type="SUPFAM" id="SSF51161">
    <property type="entry name" value="Trimeric LpxA-like enzymes"/>
    <property type="match status" value="1"/>
</dbReference>
<feature type="binding site" evidence="18">
    <location>
        <position position="400"/>
    </location>
    <ligand>
        <name>acetyl-CoA</name>
        <dbReference type="ChEBI" id="CHEBI:57288"/>
    </ligand>
</feature>
<keyword evidence="13 18" id="KW-0012">Acyltransferase</keyword>
<dbReference type="GO" id="GO:0016020">
    <property type="term" value="C:membrane"/>
    <property type="evidence" value="ECO:0007669"/>
    <property type="project" value="GOC"/>
</dbReference>
<feature type="binding site" evidence="18">
    <location>
        <begin position="92"/>
        <end position="93"/>
    </location>
    <ligand>
        <name>UDP-N-acetyl-alpha-D-glucosamine</name>
        <dbReference type="ChEBI" id="CHEBI:57705"/>
    </ligand>
</feature>
<dbReference type="NCBIfam" id="NF010933">
    <property type="entry name" value="PRK14353.1"/>
    <property type="match status" value="1"/>
</dbReference>
<evidence type="ECO:0000256" key="13">
    <source>
        <dbReference type="ARBA" id="ARBA00023315"/>
    </source>
</evidence>
<evidence type="ECO:0000256" key="7">
    <source>
        <dbReference type="ARBA" id="ARBA00022723"/>
    </source>
</evidence>
<comment type="subcellular location">
    <subcellularLocation>
        <location evidence="1 18">Cytoplasm</location>
    </subcellularLocation>
</comment>
<comment type="caution">
    <text evidence="20">The sequence shown here is derived from an EMBL/GenBank/DDBJ whole genome shotgun (WGS) entry which is preliminary data.</text>
</comment>
<evidence type="ECO:0000256" key="16">
    <source>
        <dbReference type="ARBA" id="ARBA00048493"/>
    </source>
</evidence>
<comment type="pathway">
    <text evidence="18">Nucleotide-sugar biosynthesis; UDP-N-acetyl-alpha-D-glucosamine biosynthesis; UDP-N-acetyl-alpha-D-glucosamine from N-acetyl-alpha-D-glucosamine 1-phosphate: step 1/1.</text>
</comment>
<keyword evidence="11 18" id="KW-0573">Peptidoglycan synthesis</keyword>
<evidence type="ECO:0000256" key="12">
    <source>
        <dbReference type="ARBA" id="ARBA00023268"/>
    </source>
</evidence>
<keyword evidence="21" id="KW-1185">Reference proteome</keyword>
<dbReference type="GO" id="GO:0000287">
    <property type="term" value="F:magnesium ion binding"/>
    <property type="evidence" value="ECO:0007669"/>
    <property type="project" value="UniProtKB-UniRule"/>
</dbReference>
<dbReference type="CDD" id="cd03353">
    <property type="entry name" value="LbH_GlmU_C"/>
    <property type="match status" value="1"/>
</dbReference>
<keyword evidence="8 18" id="KW-0677">Repeat</keyword>
<feature type="binding site" evidence="18">
    <location>
        <begin position="20"/>
        <end position="23"/>
    </location>
    <ligand>
        <name>UDP-N-acetyl-alpha-D-glucosamine</name>
        <dbReference type="ChEBI" id="CHEBI:57705"/>
    </ligand>
</feature>
<evidence type="ECO:0000313" key="21">
    <source>
        <dbReference type="Proteomes" id="UP000321085"/>
    </source>
</evidence>
<keyword evidence="7 18" id="KW-0479">Metal-binding</keyword>
<keyword evidence="10 18" id="KW-0133">Cell shape</keyword>
<evidence type="ECO:0000256" key="14">
    <source>
        <dbReference type="ARBA" id="ARBA00023316"/>
    </source>
</evidence>
<dbReference type="GO" id="GO:0005737">
    <property type="term" value="C:cytoplasm"/>
    <property type="evidence" value="ECO:0007669"/>
    <property type="project" value="UniProtKB-SubCell"/>
</dbReference>
<dbReference type="InterPro" id="IPR005882">
    <property type="entry name" value="Bifunctional_GlmU"/>
</dbReference>
<evidence type="ECO:0000256" key="15">
    <source>
        <dbReference type="ARBA" id="ARBA00048247"/>
    </source>
</evidence>
<comment type="catalytic activity">
    <reaction evidence="16 18">
        <text>N-acetyl-alpha-D-glucosamine 1-phosphate + UTP + H(+) = UDP-N-acetyl-alpha-D-glucosamine + diphosphate</text>
        <dbReference type="Rhea" id="RHEA:13509"/>
        <dbReference type="ChEBI" id="CHEBI:15378"/>
        <dbReference type="ChEBI" id="CHEBI:33019"/>
        <dbReference type="ChEBI" id="CHEBI:46398"/>
        <dbReference type="ChEBI" id="CHEBI:57705"/>
        <dbReference type="ChEBI" id="CHEBI:57776"/>
        <dbReference type="EC" id="2.7.7.23"/>
    </reaction>
</comment>
<evidence type="ECO:0000259" key="19">
    <source>
        <dbReference type="Pfam" id="PF12804"/>
    </source>
</evidence>
<dbReference type="UniPathway" id="UPA00113">
    <property type="reaction ID" value="UER00532"/>
</dbReference>
<feature type="region of interest" description="Pyrophosphorylase" evidence="18">
    <location>
        <begin position="1"/>
        <end position="241"/>
    </location>
</feature>
<feature type="binding site" evidence="18">
    <location>
        <position position="182"/>
    </location>
    <ligand>
        <name>UDP-N-acetyl-alpha-D-glucosamine</name>
        <dbReference type="ChEBI" id="CHEBI:57705"/>
    </ligand>
</feature>
<reference evidence="20 21" key="1">
    <citation type="submission" date="2019-07" db="EMBL/GenBank/DDBJ databases">
        <title>Whole genome shotgun sequence of Microvirga aerophila NBRC 106136.</title>
        <authorList>
            <person name="Hosoyama A."/>
            <person name="Uohara A."/>
            <person name="Ohji S."/>
            <person name="Ichikawa N."/>
        </authorList>
    </citation>
    <scope>NUCLEOTIDE SEQUENCE [LARGE SCALE GENOMIC DNA]</scope>
    <source>
        <strain evidence="20 21">NBRC 106136</strain>
    </source>
</reference>
<evidence type="ECO:0000256" key="18">
    <source>
        <dbReference type="HAMAP-Rule" id="MF_01631"/>
    </source>
</evidence>
<dbReference type="InterPro" id="IPR011004">
    <property type="entry name" value="Trimer_LpxA-like_sf"/>
</dbReference>
<dbReference type="AlphaFoldDB" id="A0A512BUZ1"/>
<evidence type="ECO:0000256" key="17">
    <source>
        <dbReference type="ARBA" id="ARBA00049628"/>
    </source>
</evidence>
<feature type="active site" description="Proton acceptor" evidence="18">
    <location>
        <position position="358"/>
    </location>
</feature>
<comment type="pathway">
    <text evidence="18">Bacterial outer membrane biogenesis; LPS lipid A biosynthesis.</text>
</comment>
<feature type="domain" description="MobA-like NTP transferase" evidence="19">
    <location>
        <begin position="17"/>
        <end position="152"/>
    </location>
</feature>
<evidence type="ECO:0000256" key="5">
    <source>
        <dbReference type="ARBA" id="ARBA00022679"/>
    </source>
</evidence>
<dbReference type="EC" id="2.3.1.157" evidence="18"/>
<evidence type="ECO:0000256" key="10">
    <source>
        <dbReference type="ARBA" id="ARBA00022960"/>
    </source>
</evidence>
<evidence type="ECO:0000256" key="9">
    <source>
        <dbReference type="ARBA" id="ARBA00022842"/>
    </source>
</evidence>
<dbReference type="PROSITE" id="PS00101">
    <property type="entry name" value="HEXAPEP_TRANSFERASES"/>
    <property type="match status" value="1"/>
</dbReference>
<dbReference type="InterPro" id="IPR029044">
    <property type="entry name" value="Nucleotide-diphossugar_trans"/>
</dbReference>
<organism evidence="20 21">
    <name type="scientific">Microvirga aerophila</name>
    <dbReference type="NCBI Taxonomy" id="670291"/>
    <lineage>
        <taxon>Bacteria</taxon>
        <taxon>Pseudomonadati</taxon>
        <taxon>Pseudomonadota</taxon>
        <taxon>Alphaproteobacteria</taxon>
        <taxon>Hyphomicrobiales</taxon>
        <taxon>Methylobacteriaceae</taxon>
        <taxon>Microvirga</taxon>
    </lineage>
</organism>
<dbReference type="EMBL" id="BJYU01000048">
    <property type="protein sequence ID" value="GEO15796.1"/>
    <property type="molecule type" value="Genomic_DNA"/>
</dbReference>
<feature type="binding site" evidence="18">
    <location>
        <position position="153"/>
    </location>
    <ligand>
        <name>UDP-N-acetyl-alpha-D-glucosamine</name>
        <dbReference type="ChEBI" id="CHEBI:57705"/>
    </ligand>
</feature>
<comment type="catalytic activity">
    <reaction evidence="15 18">
        <text>alpha-D-glucosamine 1-phosphate + acetyl-CoA = N-acetyl-alpha-D-glucosamine 1-phosphate + CoA + H(+)</text>
        <dbReference type="Rhea" id="RHEA:13725"/>
        <dbReference type="ChEBI" id="CHEBI:15378"/>
        <dbReference type="ChEBI" id="CHEBI:57287"/>
        <dbReference type="ChEBI" id="CHEBI:57288"/>
        <dbReference type="ChEBI" id="CHEBI:57776"/>
        <dbReference type="ChEBI" id="CHEBI:58516"/>
        <dbReference type="EC" id="2.3.1.157"/>
    </reaction>
</comment>
<evidence type="ECO:0000256" key="1">
    <source>
        <dbReference type="ARBA" id="ARBA00004496"/>
    </source>
</evidence>
<comment type="function">
    <text evidence="17 18">Catalyzes the last two sequential reactions in the de novo biosynthetic pathway for UDP-N-acetylglucosamine (UDP-GlcNAc). The C-terminal domain catalyzes the transfer of acetyl group from acetyl coenzyme A to glucosamine-1-phosphate (GlcN-1-P) to produce N-acetylglucosamine-1-phosphate (GlcNAc-1-P), which is converted into UDP-GlcNAc by the transfer of uridine 5-monophosphate (from uridine 5-triphosphate), a reaction catalyzed by the N-terminal domain.</text>
</comment>